<dbReference type="InterPro" id="IPR046364">
    <property type="entry name" value="Exo70_C"/>
</dbReference>
<organism evidence="5 6">
    <name type="scientific">Chenopodium quinoa</name>
    <name type="common">Quinoa</name>
    <dbReference type="NCBI Taxonomy" id="63459"/>
    <lineage>
        <taxon>Eukaryota</taxon>
        <taxon>Viridiplantae</taxon>
        <taxon>Streptophyta</taxon>
        <taxon>Embryophyta</taxon>
        <taxon>Tracheophyta</taxon>
        <taxon>Spermatophyta</taxon>
        <taxon>Magnoliopsida</taxon>
        <taxon>eudicotyledons</taxon>
        <taxon>Gunneridae</taxon>
        <taxon>Pentapetalae</taxon>
        <taxon>Caryophyllales</taxon>
        <taxon>Chenopodiaceae</taxon>
        <taxon>Chenopodioideae</taxon>
        <taxon>Atripliceae</taxon>
        <taxon>Chenopodium</taxon>
    </lineage>
</organism>
<evidence type="ECO:0000256" key="2">
    <source>
        <dbReference type="ARBA" id="ARBA00022448"/>
    </source>
</evidence>
<accession>A0A803L9J6</accession>
<sequence>MMGLEDVNVGMIPTNPIRQESLIAAHNLLRELEANDSLTDDMKKILADLDSKLSAMELKNDSSNSSESVPILRERELNDAKEKLKSAHDKIMGWDSTLDMIWESGPDKAAEYIEAVENVLCLVELFRSLWMKGDDDHEISQAEDVLQVAMQRLEEELVHVLGHQRQSYVPSEVEEGDEPEGSGEQEDVNFELIDPEAIPFIKSIKKVMFDAKYDQDFCAAYVKTQKEALEDCLIGLGMETVSIDELVKMDWNIMASKIKTWILVIRTAVQVYFLAEKRLCDEVLGKSEPYASLCLTNITKSAMTCLFNFGHAMALGPHTPEKLFYILDMYEVLVEIEEKINEFFSEEGGSYVKTEFEEVKSRLGDAARATFLGFGEVILSDPTVDPFPGGGVHPLSSYVMNYIIVFLPDYCKTLNTLLHEKDDANNVITNQVLPEKSLLAKNLRSIVAKLKFNLEKKSHLYRDAALQHIFLMNNTHYIQQKVINSEQQKLFGDDWIRTQIVSYQQHATSYVRSTWSSVVASLRDDGIPSGSGSGVRLVLKEKIRVFSVAFEDVYRSQTSWSIRDEQLREELRISISQKVILAYQSFIGRHKKFDIEKYVKYDSDDLENLLRDFFEGSQKSLNSRRR</sequence>
<dbReference type="GO" id="GO:0000145">
    <property type="term" value="C:exocyst"/>
    <property type="evidence" value="ECO:0007669"/>
    <property type="project" value="InterPro"/>
</dbReference>
<gene>
    <name evidence="5" type="primary">LOC110700708</name>
</gene>
<keyword evidence="2 3" id="KW-0813">Transport</keyword>
<dbReference type="Pfam" id="PF20669">
    <property type="entry name" value="Exo70_N"/>
    <property type="match status" value="1"/>
</dbReference>
<dbReference type="OrthoDB" id="1922221at2759"/>
<dbReference type="RefSeq" id="XP_021733992.1">
    <property type="nucleotide sequence ID" value="XM_021878300.1"/>
</dbReference>
<proteinExistence type="inferred from homology"/>
<dbReference type="PANTHER" id="PTHR12542:SF92">
    <property type="entry name" value="EXOCYST COMPLEX COMPONENT EXO70E2"/>
    <property type="match status" value="1"/>
</dbReference>
<keyword evidence="3" id="KW-0653">Protein transport</keyword>
<dbReference type="GeneID" id="110700708"/>
<evidence type="ECO:0000256" key="3">
    <source>
        <dbReference type="RuleBase" id="RU365026"/>
    </source>
</evidence>
<dbReference type="InterPro" id="IPR004140">
    <property type="entry name" value="Exo70"/>
</dbReference>
<dbReference type="InterPro" id="IPR016159">
    <property type="entry name" value="Cullin_repeat-like_dom_sf"/>
</dbReference>
<keyword evidence="6" id="KW-1185">Reference proteome</keyword>
<dbReference type="GO" id="GO:0015031">
    <property type="term" value="P:protein transport"/>
    <property type="evidence" value="ECO:0007669"/>
    <property type="project" value="UniProtKB-KW"/>
</dbReference>
<dbReference type="GO" id="GO:0006887">
    <property type="term" value="P:exocytosis"/>
    <property type="evidence" value="ECO:0007669"/>
    <property type="project" value="UniProtKB-KW"/>
</dbReference>
<dbReference type="Gramene" id="AUR62008535-RA">
    <property type="protein sequence ID" value="AUR62008535-RA:cds"/>
    <property type="gene ID" value="AUR62008535"/>
</dbReference>
<dbReference type="AlphaFoldDB" id="A0A803L9J6"/>
<dbReference type="KEGG" id="cqi:110700708"/>
<dbReference type="EnsemblPlants" id="AUR62008535-RA">
    <property type="protein sequence ID" value="AUR62008535-RA:cds"/>
    <property type="gene ID" value="AUR62008535"/>
</dbReference>
<feature type="domain" description="Exocyst complex subunit Exo70 C-terminal" evidence="4">
    <location>
        <begin position="259"/>
        <end position="612"/>
    </location>
</feature>
<evidence type="ECO:0000313" key="6">
    <source>
        <dbReference type="Proteomes" id="UP000596660"/>
    </source>
</evidence>
<keyword evidence="3" id="KW-0268">Exocytosis</keyword>
<dbReference type="Proteomes" id="UP000596660">
    <property type="component" value="Unplaced"/>
</dbReference>
<reference evidence="5" key="1">
    <citation type="journal article" date="2017" name="Nature">
        <title>The genome of Chenopodium quinoa.</title>
        <authorList>
            <person name="Jarvis D.E."/>
            <person name="Ho Y.S."/>
            <person name="Lightfoot D.J."/>
            <person name="Schmoeckel S.M."/>
            <person name="Li B."/>
            <person name="Borm T.J.A."/>
            <person name="Ohyanagi H."/>
            <person name="Mineta K."/>
            <person name="Michell C.T."/>
            <person name="Saber N."/>
            <person name="Kharbatia N.M."/>
            <person name="Rupper R.R."/>
            <person name="Sharp A.R."/>
            <person name="Dally N."/>
            <person name="Boughton B.A."/>
            <person name="Woo Y.H."/>
            <person name="Gao G."/>
            <person name="Schijlen E.G.W.M."/>
            <person name="Guo X."/>
            <person name="Momin A.A."/>
            <person name="Negrao S."/>
            <person name="Al-Babili S."/>
            <person name="Gehring C."/>
            <person name="Roessner U."/>
            <person name="Jung C."/>
            <person name="Murphy K."/>
            <person name="Arold S.T."/>
            <person name="Gojobori T."/>
            <person name="van der Linden C.G."/>
            <person name="van Loo E.N."/>
            <person name="Jellen E.N."/>
            <person name="Maughan P.J."/>
            <person name="Tester M."/>
        </authorList>
    </citation>
    <scope>NUCLEOTIDE SEQUENCE [LARGE SCALE GENOMIC DNA]</scope>
    <source>
        <strain evidence="5">cv. PI 614886</strain>
    </source>
</reference>
<dbReference type="Pfam" id="PF03081">
    <property type="entry name" value="Exo70_C"/>
    <property type="match status" value="1"/>
</dbReference>
<name>A0A803L9J6_CHEQI</name>
<dbReference type="Gene3D" id="1.20.1280.170">
    <property type="entry name" value="Exocyst complex component Exo70"/>
    <property type="match status" value="1"/>
</dbReference>
<evidence type="ECO:0000256" key="1">
    <source>
        <dbReference type="ARBA" id="ARBA00006756"/>
    </source>
</evidence>
<protein>
    <recommendedName>
        <fullName evidence="3">Exocyst subunit Exo70 family protein</fullName>
    </recommendedName>
</protein>
<dbReference type="GO" id="GO:0005546">
    <property type="term" value="F:phosphatidylinositol-4,5-bisphosphate binding"/>
    <property type="evidence" value="ECO:0007669"/>
    <property type="project" value="InterPro"/>
</dbReference>
<comment type="function">
    <text evidence="3">Component of the exocyst complex.</text>
</comment>
<evidence type="ECO:0000313" key="5">
    <source>
        <dbReference type="EnsemblPlants" id="AUR62008535-RA:cds"/>
    </source>
</evidence>
<comment type="similarity">
    <text evidence="1 3">Belongs to the EXO70 family.</text>
</comment>
<evidence type="ECO:0000259" key="4">
    <source>
        <dbReference type="Pfam" id="PF03081"/>
    </source>
</evidence>
<dbReference type="SUPFAM" id="SSF74788">
    <property type="entry name" value="Cullin repeat-like"/>
    <property type="match status" value="1"/>
</dbReference>
<reference evidence="5" key="2">
    <citation type="submission" date="2021-03" db="UniProtKB">
        <authorList>
            <consortium name="EnsemblPlants"/>
        </authorList>
    </citation>
    <scope>IDENTIFICATION</scope>
</reference>
<dbReference type="PANTHER" id="PTHR12542">
    <property type="entry name" value="EXOCYST COMPLEX PROTEIN EXO70"/>
    <property type="match status" value="1"/>
</dbReference>